<evidence type="ECO:0000313" key="2">
    <source>
        <dbReference type="EMBL" id="RWR91714.1"/>
    </source>
</evidence>
<protein>
    <submittedName>
        <fullName evidence="2">F-box-like protein</fullName>
    </submittedName>
</protein>
<dbReference type="InterPro" id="IPR050796">
    <property type="entry name" value="SCF_F-box_component"/>
</dbReference>
<keyword evidence="3" id="KW-1185">Reference proteome</keyword>
<accession>A0A443PLR0</accession>
<evidence type="ECO:0000259" key="1">
    <source>
        <dbReference type="PROSITE" id="PS50181"/>
    </source>
</evidence>
<dbReference type="InterPro" id="IPR001810">
    <property type="entry name" value="F-box_dom"/>
</dbReference>
<organism evidence="2 3">
    <name type="scientific">Cinnamomum micranthum f. kanehirae</name>
    <dbReference type="NCBI Taxonomy" id="337451"/>
    <lineage>
        <taxon>Eukaryota</taxon>
        <taxon>Viridiplantae</taxon>
        <taxon>Streptophyta</taxon>
        <taxon>Embryophyta</taxon>
        <taxon>Tracheophyta</taxon>
        <taxon>Spermatophyta</taxon>
        <taxon>Magnoliopsida</taxon>
        <taxon>Magnoliidae</taxon>
        <taxon>Laurales</taxon>
        <taxon>Lauraceae</taxon>
        <taxon>Cinnamomum</taxon>
    </lineage>
</organism>
<comment type="caution">
    <text evidence="2">The sequence shown here is derived from an EMBL/GenBank/DDBJ whole genome shotgun (WGS) entry which is preliminary data.</text>
</comment>
<dbReference type="PANTHER" id="PTHR31672:SF8">
    <property type="entry name" value="F-BOX DOMAIN-CONTAINING PROTEIN"/>
    <property type="match status" value="1"/>
</dbReference>
<proteinExistence type="predicted"/>
<gene>
    <name evidence="2" type="ORF">CKAN_02088200</name>
</gene>
<feature type="domain" description="F-box" evidence="1">
    <location>
        <begin position="2"/>
        <end position="47"/>
    </location>
</feature>
<dbReference type="PANTHER" id="PTHR31672">
    <property type="entry name" value="BNACNNG10540D PROTEIN"/>
    <property type="match status" value="1"/>
</dbReference>
<dbReference type="NCBIfam" id="TIGR01640">
    <property type="entry name" value="F_box_assoc_1"/>
    <property type="match status" value="1"/>
</dbReference>
<dbReference type="InterPro" id="IPR017451">
    <property type="entry name" value="F-box-assoc_interact_dom"/>
</dbReference>
<dbReference type="PROSITE" id="PS50181">
    <property type="entry name" value="FBOX"/>
    <property type="match status" value="1"/>
</dbReference>
<dbReference type="SUPFAM" id="SSF81383">
    <property type="entry name" value="F-box domain"/>
    <property type="match status" value="1"/>
</dbReference>
<dbReference type="EMBL" id="QPKB01000009">
    <property type="protein sequence ID" value="RWR91714.1"/>
    <property type="molecule type" value="Genomic_DNA"/>
</dbReference>
<dbReference type="Pfam" id="PF00646">
    <property type="entry name" value="F-box"/>
    <property type="match status" value="1"/>
</dbReference>
<reference evidence="2 3" key="1">
    <citation type="journal article" date="2019" name="Nat. Plants">
        <title>Stout camphor tree genome fills gaps in understanding of flowering plant genome evolution.</title>
        <authorList>
            <person name="Chaw S.M."/>
            <person name="Liu Y.C."/>
            <person name="Wu Y.W."/>
            <person name="Wang H.Y."/>
            <person name="Lin C.I."/>
            <person name="Wu C.S."/>
            <person name="Ke H.M."/>
            <person name="Chang L.Y."/>
            <person name="Hsu C.Y."/>
            <person name="Yang H.T."/>
            <person name="Sudianto E."/>
            <person name="Hsu M.H."/>
            <person name="Wu K.P."/>
            <person name="Wang L.N."/>
            <person name="Leebens-Mack J.H."/>
            <person name="Tsai I.J."/>
        </authorList>
    </citation>
    <scope>NUCLEOTIDE SEQUENCE [LARGE SCALE GENOMIC DNA]</scope>
    <source>
        <strain evidence="3">cv. Chaw 1501</strain>
        <tissue evidence="2">Young leaves</tissue>
    </source>
</reference>
<name>A0A443PLR0_9MAGN</name>
<dbReference type="InterPro" id="IPR013187">
    <property type="entry name" value="F-box-assoc_dom_typ3"/>
</dbReference>
<dbReference type="Pfam" id="PF08268">
    <property type="entry name" value="FBA_3"/>
    <property type="match status" value="1"/>
</dbReference>
<dbReference type="InterPro" id="IPR036047">
    <property type="entry name" value="F-box-like_dom_sf"/>
</dbReference>
<sequence length="347" mass="41209">MENTCPTLPSDIIYEVLTRVPLQSLQWFRHVCAEWQQMIHQTYFIKLHSERTKTLNGYFIQSLEKNKYYSSFVSMNQNPSVSTPSLEFLPKNVKIEASSSIHGLLCCTIQDRPIQYLICKPATKEGRKIPNPKARYFTERVEIVVQSSAPLQYKIIRFSQPNRNKDHLICEIFDSRSWKWRRSIDIRMGYYDELLSLGCGVLINGSLHWLTNYNRIFAFDVDNENWKMISLPQQQLSVINEDFLNKKVVEYEGCLSLCYYKETWMELWVMKDSNREVWERKKTINIEGYHPIFADLYTSEVAFLLDVFKVIWYNFQLHKSTETKISRWIAQEAYIYKSDLTPLIHTR</sequence>
<evidence type="ECO:0000313" key="3">
    <source>
        <dbReference type="Proteomes" id="UP000283530"/>
    </source>
</evidence>
<dbReference type="AlphaFoldDB" id="A0A443PLR0"/>
<dbReference type="Gene3D" id="1.20.1280.50">
    <property type="match status" value="1"/>
</dbReference>
<dbReference type="Proteomes" id="UP000283530">
    <property type="component" value="Unassembled WGS sequence"/>
</dbReference>
<dbReference type="OrthoDB" id="1845982at2759"/>